<name>A0A518GTV1_9PLAN</name>
<evidence type="ECO:0000313" key="3">
    <source>
        <dbReference type="Proteomes" id="UP000315349"/>
    </source>
</evidence>
<evidence type="ECO:0000313" key="2">
    <source>
        <dbReference type="EMBL" id="QDV32015.1"/>
    </source>
</evidence>
<dbReference type="Proteomes" id="UP000315349">
    <property type="component" value="Chromosome"/>
</dbReference>
<dbReference type="PROSITE" id="PS50294">
    <property type="entry name" value="WD_REPEATS_REGION"/>
    <property type="match status" value="1"/>
</dbReference>
<feature type="repeat" description="WD" evidence="1">
    <location>
        <begin position="175"/>
        <end position="216"/>
    </location>
</feature>
<sequence length="258" mass="29368">MALSPKDSLIAITHQVKGVTTGCSISIWNASTRKKLYFDEISDLNSTVLAFNNKGTQLAYAASKEIMIVDIATQQIVFRATKERRISSILWAEDDQHIVCLTGNVGIRTKDVLVYWTSDSQDHLLLTLPDNLQSSSKTQWNSKQRALYGESHNGNLCEVCLTLDKNRSYLESKIFPAHSKNILSLFYEKELNILATCGSDQRIIFWDCNTMAPLITYRHAAEVGSLWMSKRSPKLFLRYLDKFYVFDRKDVLPATMLK</sequence>
<dbReference type="InterPro" id="IPR001680">
    <property type="entry name" value="WD40_rpt"/>
</dbReference>
<evidence type="ECO:0000256" key="1">
    <source>
        <dbReference type="PROSITE-ProRule" id="PRU00221"/>
    </source>
</evidence>
<dbReference type="Gene3D" id="2.130.10.10">
    <property type="entry name" value="YVTN repeat-like/Quinoprotein amine dehydrogenase"/>
    <property type="match status" value="2"/>
</dbReference>
<dbReference type="InterPro" id="IPR036322">
    <property type="entry name" value="WD40_repeat_dom_sf"/>
</dbReference>
<keyword evidence="1" id="KW-0853">WD repeat</keyword>
<dbReference type="EMBL" id="CP036299">
    <property type="protein sequence ID" value="QDV32015.1"/>
    <property type="molecule type" value="Genomic_DNA"/>
</dbReference>
<dbReference type="KEGG" id="peh:Spb1_39630"/>
<accession>A0A518GTV1</accession>
<dbReference type="RefSeq" id="WP_145303876.1">
    <property type="nucleotide sequence ID" value="NZ_CP036299.1"/>
</dbReference>
<keyword evidence="3" id="KW-1185">Reference proteome</keyword>
<proteinExistence type="predicted"/>
<dbReference type="AlphaFoldDB" id="A0A518GTV1"/>
<dbReference type="SMART" id="SM00320">
    <property type="entry name" value="WD40"/>
    <property type="match status" value="1"/>
</dbReference>
<protein>
    <submittedName>
        <fullName evidence="2">Uncharacterized protein</fullName>
    </submittedName>
</protein>
<dbReference type="PROSITE" id="PS50082">
    <property type="entry name" value="WD_REPEATS_2"/>
    <property type="match status" value="1"/>
</dbReference>
<gene>
    <name evidence="2" type="ORF">Spb1_39630</name>
</gene>
<reference evidence="2 3" key="1">
    <citation type="submission" date="2019-02" db="EMBL/GenBank/DDBJ databases">
        <title>Deep-cultivation of Planctomycetes and their phenomic and genomic characterization uncovers novel biology.</title>
        <authorList>
            <person name="Wiegand S."/>
            <person name="Jogler M."/>
            <person name="Boedeker C."/>
            <person name="Pinto D."/>
            <person name="Vollmers J."/>
            <person name="Rivas-Marin E."/>
            <person name="Kohn T."/>
            <person name="Peeters S.H."/>
            <person name="Heuer A."/>
            <person name="Rast P."/>
            <person name="Oberbeckmann S."/>
            <person name="Bunk B."/>
            <person name="Jeske O."/>
            <person name="Meyerdierks A."/>
            <person name="Storesund J.E."/>
            <person name="Kallscheuer N."/>
            <person name="Luecker S."/>
            <person name="Lage O.M."/>
            <person name="Pohl T."/>
            <person name="Merkel B.J."/>
            <person name="Hornburger P."/>
            <person name="Mueller R.-W."/>
            <person name="Bruemmer F."/>
            <person name="Labrenz M."/>
            <person name="Spormann A.M."/>
            <person name="Op den Camp H."/>
            <person name="Overmann J."/>
            <person name="Amann R."/>
            <person name="Jetten M.S.M."/>
            <person name="Mascher T."/>
            <person name="Medema M.H."/>
            <person name="Devos D.P."/>
            <person name="Kaster A.-K."/>
            <person name="Ovreas L."/>
            <person name="Rohde M."/>
            <person name="Galperin M.Y."/>
            <person name="Jogler C."/>
        </authorList>
    </citation>
    <scope>NUCLEOTIDE SEQUENCE [LARGE SCALE GENOMIC DNA]</scope>
    <source>
        <strain evidence="2 3">Spb1</strain>
    </source>
</reference>
<dbReference type="SUPFAM" id="SSF50978">
    <property type="entry name" value="WD40 repeat-like"/>
    <property type="match status" value="1"/>
</dbReference>
<dbReference type="InterPro" id="IPR015943">
    <property type="entry name" value="WD40/YVTN_repeat-like_dom_sf"/>
</dbReference>
<organism evidence="2 3">
    <name type="scientific">Planctopirus ephydatiae</name>
    <dbReference type="NCBI Taxonomy" id="2528019"/>
    <lineage>
        <taxon>Bacteria</taxon>
        <taxon>Pseudomonadati</taxon>
        <taxon>Planctomycetota</taxon>
        <taxon>Planctomycetia</taxon>
        <taxon>Planctomycetales</taxon>
        <taxon>Planctomycetaceae</taxon>
        <taxon>Planctopirus</taxon>
    </lineage>
</organism>